<dbReference type="PRINTS" id="PR00276">
    <property type="entry name" value="INSULINFAMLY"/>
</dbReference>
<evidence type="ECO:0000256" key="6">
    <source>
        <dbReference type="RuleBase" id="RU000406"/>
    </source>
</evidence>
<evidence type="ECO:0000259" key="8">
    <source>
        <dbReference type="SMART" id="SM00078"/>
    </source>
</evidence>
<evidence type="ECO:0000313" key="10">
    <source>
        <dbReference type="Proteomes" id="UP001187531"/>
    </source>
</evidence>
<dbReference type="SUPFAM" id="SSF56994">
    <property type="entry name" value="Insulin-like"/>
    <property type="match status" value="1"/>
</dbReference>
<dbReference type="InterPro" id="IPR016179">
    <property type="entry name" value="Insulin-like"/>
</dbReference>
<keyword evidence="6" id="KW-0964">Secreted</keyword>
<dbReference type="GO" id="GO:0005179">
    <property type="term" value="F:hormone activity"/>
    <property type="evidence" value="ECO:0007669"/>
    <property type="project" value="InterPro"/>
</dbReference>
<proteinExistence type="inferred from homology"/>
<protein>
    <recommendedName>
        <fullName evidence="8">Insulin-like domain-containing protein</fullName>
    </recommendedName>
</protein>
<sequence>MHAPAIVVTLLAAYATTGLTYEIDSDQEITAELASRDNDIMAYHRPISPRFHVPMEKRSKPLCGRYLVDALKMICKGSYAGPGKRSIHSTDSDEPSFANYFANINNEEENIFMSTRVRRGVVDDCCKRYCTYSELSSYCYGK</sequence>
<organism evidence="9 10">
    <name type="scientific">Artemia franciscana</name>
    <name type="common">Brine shrimp</name>
    <name type="synonym">Artemia sanfranciscana</name>
    <dbReference type="NCBI Taxonomy" id="6661"/>
    <lineage>
        <taxon>Eukaryota</taxon>
        <taxon>Metazoa</taxon>
        <taxon>Ecdysozoa</taxon>
        <taxon>Arthropoda</taxon>
        <taxon>Crustacea</taxon>
        <taxon>Branchiopoda</taxon>
        <taxon>Anostraca</taxon>
        <taxon>Artemiidae</taxon>
        <taxon>Artemia</taxon>
    </lineage>
</organism>
<evidence type="ECO:0000256" key="7">
    <source>
        <dbReference type="SAM" id="SignalP"/>
    </source>
</evidence>
<dbReference type="AlphaFoldDB" id="A0AA88IB11"/>
<dbReference type="Pfam" id="PF00049">
    <property type="entry name" value="Insulin"/>
    <property type="match status" value="1"/>
</dbReference>
<dbReference type="Proteomes" id="UP001187531">
    <property type="component" value="Unassembled WGS sequence"/>
</dbReference>
<evidence type="ECO:0000256" key="4">
    <source>
        <dbReference type="ARBA" id="ARBA00022729"/>
    </source>
</evidence>
<dbReference type="GO" id="GO:0005576">
    <property type="term" value="C:extracellular region"/>
    <property type="evidence" value="ECO:0007669"/>
    <property type="project" value="UniProtKB-SubCell"/>
</dbReference>
<keyword evidence="5" id="KW-1015">Disulfide bond</keyword>
<feature type="chain" id="PRO_5041725007" description="Insulin-like domain-containing protein" evidence="7">
    <location>
        <begin position="21"/>
        <end position="142"/>
    </location>
</feature>
<accession>A0AA88IB11</accession>
<dbReference type="PANTHER" id="PTHR13647">
    <property type="entry name" value="INSULIN-LIKE PEPTIDE 2-RELATED"/>
    <property type="match status" value="1"/>
</dbReference>
<gene>
    <name evidence="9" type="ORF">QYM36_005767</name>
</gene>
<evidence type="ECO:0000256" key="1">
    <source>
        <dbReference type="ARBA" id="ARBA00009034"/>
    </source>
</evidence>
<evidence type="ECO:0000256" key="2">
    <source>
        <dbReference type="ARBA" id="ARBA00011207"/>
    </source>
</evidence>
<evidence type="ECO:0000256" key="5">
    <source>
        <dbReference type="ARBA" id="ARBA00023157"/>
    </source>
</evidence>
<keyword evidence="3" id="KW-0165">Cleavage on pair of basic residues</keyword>
<feature type="domain" description="Insulin-like" evidence="8">
    <location>
        <begin position="60"/>
        <end position="139"/>
    </location>
</feature>
<dbReference type="InterPro" id="IPR022353">
    <property type="entry name" value="Insulin_CS"/>
</dbReference>
<keyword evidence="10" id="KW-1185">Reference proteome</keyword>
<reference evidence="9" key="1">
    <citation type="submission" date="2023-07" db="EMBL/GenBank/DDBJ databases">
        <title>Chromosome-level genome assembly of Artemia franciscana.</title>
        <authorList>
            <person name="Jo E."/>
        </authorList>
    </citation>
    <scope>NUCLEOTIDE SEQUENCE</scope>
    <source>
        <tissue evidence="9">Whole body</tissue>
    </source>
</reference>
<dbReference type="PROSITE" id="PS00262">
    <property type="entry name" value="INSULIN"/>
    <property type="match status" value="1"/>
</dbReference>
<dbReference type="EMBL" id="JAVRJZ010000009">
    <property type="protein sequence ID" value="KAK2718537.1"/>
    <property type="molecule type" value="Genomic_DNA"/>
</dbReference>
<comment type="subunit">
    <text evidence="2">Heterodimer of a B chain and an A chain linked by two disulfide bonds.</text>
</comment>
<dbReference type="SMART" id="SM00078">
    <property type="entry name" value="IlGF"/>
    <property type="match status" value="1"/>
</dbReference>
<name>A0AA88IB11_ARTSF</name>
<evidence type="ECO:0000256" key="3">
    <source>
        <dbReference type="ARBA" id="ARBA00022685"/>
    </source>
</evidence>
<dbReference type="PANTHER" id="PTHR13647:SF4">
    <property type="entry name" value="INSULIN-LIKE PEPTIDE 1-RELATED"/>
    <property type="match status" value="1"/>
</dbReference>
<dbReference type="InterPro" id="IPR036438">
    <property type="entry name" value="Insulin-like_sf"/>
</dbReference>
<comment type="similarity">
    <text evidence="1 6">Belongs to the insulin family.</text>
</comment>
<dbReference type="Gene3D" id="1.10.100.10">
    <property type="entry name" value="Insulin-like"/>
    <property type="match status" value="1"/>
</dbReference>
<comment type="subcellular location">
    <subcellularLocation>
        <location evidence="6">Secreted</location>
    </subcellularLocation>
</comment>
<comment type="caution">
    <text evidence="9">The sequence shown here is derived from an EMBL/GenBank/DDBJ whole genome shotgun (WGS) entry which is preliminary data.</text>
</comment>
<dbReference type="InterPro" id="IPR022352">
    <property type="entry name" value="Ins/IGF/rlx"/>
</dbReference>
<keyword evidence="4 7" id="KW-0732">Signal</keyword>
<evidence type="ECO:0000313" key="9">
    <source>
        <dbReference type="EMBL" id="KAK2718537.1"/>
    </source>
</evidence>
<feature type="signal peptide" evidence="7">
    <location>
        <begin position="1"/>
        <end position="20"/>
    </location>
</feature>